<dbReference type="HOGENOM" id="CLU_3366865_0_0_11"/>
<dbReference type="Proteomes" id="UP000002007">
    <property type="component" value="Chromosome"/>
</dbReference>
<sequence>MGFRTAWTVGLAGREAFLKSYLQRLIEIRNEYLIR</sequence>
<evidence type="ECO:0000313" key="1">
    <source>
        <dbReference type="EMBL" id="ABY24176.1"/>
    </source>
</evidence>
<dbReference type="EMBL" id="CP000910">
    <property type="protein sequence ID" value="ABY24176.1"/>
    <property type="molecule type" value="Genomic_DNA"/>
</dbReference>
<name>A9WS47_RENSM</name>
<protein>
    <submittedName>
        <fullName evidence="1">Uncharacterized protein</fullName>
    </submittedName>
</protein>
<reference evidence="2" key="1">
    <citation type="journal article" date="2008" name="J. Bacteriol.">
        <title>Genome sequence of the fish pathogen Renibacterium salmoninarum suggests reductive evolution away from an environmental Arthrobacter ancestor.</title>
        <authorList>
            <person name="Wiens G.D."/>
            <person name="Rockey D.D."/>
            <person name="Wu Z."/>
            <person name="Chang J."/>
            <person name="Levy R."/>
            <person name="Crane S."/>
            <person name="Chen D.S."/>
            <person name="Capri G.R."/>
            <person name="Burnett J.R."/>
            <person name="Sudheesh P.S."/>
            <person name="Schipma M.J."/>
            <person name="Burd H."/>
            <person name="Bhattacharyya A."/>
            <person name="Rhodes L.D."/>
            <person name="Kaul R."/>
            <person name="Strom M.S."/>
        </authorList>
    </citation>
    <scope>NUCLEOTIDE SEQUENCE [LARGE SCALE GENOMIC DNA]</scope>
    <source>
        <strain evidence="2">ATCC 33209 / DSM 20767 / JCM 11484 / NBRC 15589 / NCIMB 2235</strain>
    </source>
</reference>
<gene>
    <name evidence="1" type="ordered locus">RSal33209_2450</name>
</gene>
<dbReference type="AlphaFoldDB" id="A9WS47"/>
<dbReference type="KEGG" id="rsa:RSal33209_2450"/>
<dbReference type="STRING" id="288705.RSal33209_2450"/>
<proteinExistence type="predicted"/>
<evidence type="ECO:0000313" key="2">
    <source>
        <dbReference type="Proteomes" id="UP000002007"/>
    </source>
</evidence>
<keyword evidence="2" id="KW-1185">Reference proteome</keyword>
<organism evidence="1 2">
    <name type="scientific">Renibacterium salmoninarum (strain ATCC 33209 / DSM 20767 / JCM 11484 / NBRC 15589 / NCIMB 2235)</name>
    <dbReference type="NCBI Taxonomy" id="288705"/>
    <lineage>
        <taxon>Bacteria</taxon>
        <taxon>Bacillati</taxon>
        <taxon>Actinomycetota</taxon>
        <taxon>Actinomycetes</taxon>
        <taxon>Micrococcales</taxon>
        <taxon>Micrococcaceae</taxon>
        <taxon>Renibacterium</taxon>
    </lineage>
</organism>
<accession>A9WS47</accession>